<gene>
    <name evidence="5" type="ORF">TCAL_01080</name>
</gene>
<comment type="subcellular location">
    <subcellularLocation>
        <location evidence="1">Cytoplasm</location>
    </subcellularLocation>
</comment>
<dbReference type="InterPro" id="IPR050540">
    <property type="entry name" value="F-actin_Monoox_Mical"/>
</dbReference>
<dbReference type="GO" id="GO:0005737">
    <property type="term" value="C:cytoplasm"/>
    <property type="evidence" value="ECO:0007669"/>
    <property type="project" value="UniProtKB-SubCell"/>
</dbReference>
<dbReference type="PANTHER" id="PTHR23167">
    <property type="entry name" value="CALPONIN HOMOLOGY DOMAIN-CONTAINING PROTEIN DDB_G0272472-RELATED"/>
    <property type="match status" value="1"/>
</dbReference>
<dbReference type="Proteomes" id="UP000318571">
    <property type="component" value="Chromosome 7"/>
</dbReference>
<evidence type="ECO:0000256" key="1">
    <source>
        <dbReference type="ARBA" id="ARBA00004496"/>
    </source>
</evidence>
<feature type="compositionally biased region" description="Basic and acidic residues" evidence="3">
    <location>
        <begin position="694"/>
        <end position="704"/>
    </location>
</feature>
<reference evidence="5 6" key="1">
    <citation type="journal article" date="2018" name="Nat. Ecol. Evol.">
        <title>Genomic signatures of mitonuclear coevolution across populations of Tigriopus californicus.</title>
        <authorList>
            <person name="Barreto F.S."/>
            <person name="Watson E.T."/>
            <person name="Lima T.G."/>
            <person name="Willett C.S."/>
            <person name="Edmands S."/>
            <person name="Li W."/>
            <person name="Burton R.S."/>
        </authorList>
    </citation>
    <scope>NUCLEOTIDE SEQUENCE [LARGE SCALE GENOMIC DNA]</scope>
    <source>
        <strain evidence="5 6">San Diego</strain>
    </source>
</reference>
<protein>
    <recommendedName>
        <fullName evidence="4">[F-actin]-monooxygenase MICAL1-3-like Rossman domain-containing protein</fullName>
    </recommendedName>
</protein>
<dbReference type="SUPFAM" id="SSF51905">
    <property type="entry name" value="FAD/NAD(P)-binding domain"/>
    <property type="match status" value="1"/>
</dbReference>
<dbReference type="AlphaFoldDB" id="A0A553P3E6"/>
<evidence type="ECO:0000256" key="3">
    <source>
        <dbReference type="SAM" id="MobiDB-lite"/>
    </source>
</evidence>
<comment type="caution">
    <text evidence="5">The sequence shown here is derived from an EMBL/GenBank/DDBJ whole genome shotgun (WGS) entry which is preliminary data.</text>
</comment>
<feature type="non-terminal residue" evidence="5">
    <location>
        <position position="1"/>
    </location>
</feature>
<dbReference type="Pfam" id="PF25413">
    <property type="entry name" value="Rossman_Mical"/>
    <property type="match status" value="1"/>
</dbReference>
<dbReference type="InterPro" id="IPR036188">
    <property type="entry name" value="FAD/NAD-bd_sf"/>
</dbReference>
<keyword evidence="6" id="KW-1185">Reference proteome</keyword>
<dbReference type="EMBL" id="VCGU01000008">
    <property type="protein sequence ID" value="TRY72215.1"/>
    <property type="molecule type" value="Genomic_DNA"/>
</dbReference>
<dbReference type="InterPro" id="IPR057494">
    <property type="entry name" value="Rossman_Mical"/>
</dbReference>
<sequence>IEATLLGFNVIVLEQRTDFTRNNVLHLWPFVIEDLKHIGVKTLFPKFCVGAMNHISIKRLQCILLKLSLVLGIQVYTGVSYETLKQPGPGCPTWSVMASNGLQIEADVLVCAQGKRVTLSAVTDASKLYCFFRKLLLKKAFIVSEFDRREFRGKLAIAITANFVNNKTSAEAMVEEISGIAYVYKQDFFNALYDDLGIALENFVYYKDETHYFVMTTKKHSLLTKKVLKKDNKDPQKLLLRSNINQEKLLAYIKDTCDYCTDYQLPNTTFALNHHGEPDVALFDFTSMNASRNSIYVKEKHGVPFLMLIIGDGLLEPFWPTGSGCAKGFLGAFDACWTMLHWSLGEKSIFHLLAERENLYKLLPQVTSENISKKFDQYSVDPFSRYPRFDSRISTRNIEQLYENEDKEQGNCPPYVPLRNEPPNSLQIYIHNSTKVGLTPAEPAEYVKEKIDFDIAKFMQGRKPPPKREEVPRRGPVSKDMPKVPREAIVRHQRGGKTVGDISNSLFPEKKPLEARRSPVKNPIPSPSPIGEGDINEIDNLLSRLESDANFQHMTDNEQQSWLESLFFLDTRTTGTSLFGPNSRANQAPPVARPPRELVPREGESVVRTRAPTQRPKEEPKKAELPGRTSDSNISVNENLIATAQSYFNMGAKPAKKTAAKKIPVAKKMPREELDAGRKAQPQPPARTAQQHPKKGEMPEEMERRKKKMKLVGNTLSNLMAIDKKFG</sequence>
<dbReference type="Gene3D" id="3.50.50.60">
    <property type="entry name" value="FAD/NAD(P)-binding domain"/>
    <property type="match status" value="1"/>
</dbReference>
<proteinExistence type="predicted"/>
<feature type="domain" description="[F-actin]-monooxygenase MICAL1-3-like Rossman" evidence="4">
    <location>
        <begin position="155"/>
        <end position="284"/>
    </location>
</feature>
<feature type="compositionally biased region" description="Polar residues" evidence="3">
    <location>
        <begin position="577"/>
        <end position="586"/>
    </location>
</feature>
<accession>A0A553P3E6</accession>
<feature type="region of interest" description="Disordered" evidence="3">
    <location>
        <begin position="460"/>
        <end position="481"/>
    </location>
</feature>
<evidence type="ECO:0000313" key="5">
    <source>
        <dbReference type="EMBL" id="TRY72215.1"/>
    </source>
</evidence>
<evidence type="ECO:0000259" key="4">
    <source>
        <dbReference type="Pfam" id="PF25413"/>
    </source>
</evidence>
<dbReference type="OMA" id="DYCTDYQ"/>
<evidence type="ECO:0000313" key="6">
    <source>
        <dbReference type="Proteomes" id="UP000318571"/>
    </source>
</evidence>
<evidence type="ECO:0000256" key="2">
    <source>
        <dbReference type="ARBA" id="ARBA00022490"/>
    </source>
</evidence>
<feature type="region of interest" description="Disordered" evidence="3">
    <location>
        <begin position="513"/>
        <end position="533"/>
    </location>
</feature>
<dbReference type="STRING" id="6832.A0A553P3E6"/>
<feature type="compositionally biased region" description="Basic and acidic residues" evidence="3">
    <location>
        <begin position="669"/>
        <end position="678"/>
    </location>
</feature>
<name>A0A553P3E6_TIGCA</name>
<organism evidence="5 6">
    <name type="scientific">Tigriopus californicus</name>
    <name type="common">Marine copepod</name>
    <dbReference type="NCBI Taxonomy" id="6832"/>
    <lineage>
        <taxon>Eukaryota</taxon>
        <taxon>Metazoa</taxon>
        <taxon>Ecdysozoa</taxon>
        <taxon>Arthropoda</taxon>
        <taxon>Crustacea</taxon>
        <taxon>Multicrustacea</taxon>
        <taxon>Hexanauplia</taxon>
        <taxon>Copepoda</taxon>
        <taxon>Harpacticoida</taxon>
        <taxon>Harpacticidae</taxon>
        <taxon>Tigriopus</taxon>
    </lineage>
</organism>
<keyword evidence="2" id="KW-0963">Cytoplasm</keyword>
<feature type="compositionally biased region" description="Basic and acidic residues" evidence="3">
    <location>
        <begin position="594"/>
        <end position="607"/>
    </location>
</feature>
<feature type="region of interest" description="Disordered" evidence="3">
    <location>
        <begin position="659"/>
        <end position="714"/>
    </location>
</feature>
<dbReference type="PANTHER" id="PTHR23167:SF54">
    <property type="entry name" value="[F-ACTIN]-MONOOXYGENASE MICAL"/>
    <property type="match status" value="1"/>
</dbReference>
<feature type="region of interest" description="Disordered" evidence="3">
    <location>
        <begin position="577"/>
        <end position="633"/>
    </location>
</feature>
<feature type="compositionally biased region" description="Basic and acidic residues" evidence="3">
    <location>
        <begin position="615"/>
        <end position="625"/>
    </location>
</feature>